<comment type="subcellular location">
    <subcellularLocation>
        <location evidence="1">Cell membrane</location>
        <topology evidence="1">Multi-pass membrane protein</topology>
    </subcellularLocation>
</comment>
<dbReference type="InterPro" id="IPR048279">
    <property type="entry name" value="MdtK-like"/>
</dbReference>
<sequence length="419" mass="46900">MEQLINITDSIFLGHVSPIYLGASALASIYFIAIFMLGFGFSLGAQVVIARRNGEGKYADAGKVFFQSLISLSVFAIVVFVLSKLFSPVLLRAIISSDSVYQATIQYIEWRDYSYLFAFPLLAIRAFFIGTTHTKILTANSVVMVLSNVLFNYLLIFGKAGFPQLGISGAGIGSSLAELVGLLFLAVYMWRNADKEKYGLRAVFDLGLSLHLFRISFWTMIRSFFCIAPWFLFFVAIEHLGEYELAAANVVRSISMLFFVIINSFATTTISLVSNLIGANQADKVIPVCRRIIVLNYAIGIPLMLLAFAFSEPLLGSFTDDQVVVHTAFYPFYVMLSTFIISVPAYVYCNTVIGTGNTKTAFIFQIINMFVYLSYLFLLSRLPDIPLAMYWTSEQLYVIVLLLLSLVYLRRGKWLNKTV</sequence>
<feature type="transmembrane region" description="Helical" evidence="10">
    <location>
        <begin position="113"/>
        <end position="130"/>
    </location>
</feature>
<dbReference type="PANTHER" id="PTHR43298:SF2">
    <property type="entry name" value="FMN_FAD EXPORTER YEEO-RELATED"/>
    <property type="match status" value="1"/>
</dbReference>
<dbReference type="GO" id="GO:0006811">
    <property type="term" value="P:monoatomic ion transport"/>
    <property type="evidence" value="ECO:0007669"/>
    <property type="project" value="UniProtKB-KW"/>
</dbReference>
<feature type="transmembrane region" description="Helical" evidence="10">
    <location>
        <begin position="330"/>
        <end position="349"/>
    </location>
</feature>
<dbReference type="InterPro" id="IPR050222">
    <property type="entry name" value="MATE_MdtK"/>
</dbReference>
<dbReference type="GO" id="GO:0005886">
    <property type="term" value="C:plasma membrane"/>
    <property type="evidence" value="ECO:0007669"/>
    <property type="project" value="UniProtKB-SubCell"/>
</dbReference>
<reference evidence="12" key="1">
    <citation type="submission" date="2016-11" db="EMBL/GenBank/DDBJ databases">
        <authorList>
            <person name="Varghese N."/>
            <person name="Submissions S."/>
        </authorList>
    </citation>
    <scope>NUCLEOTIDE SEQUENCE [LARGE SCALE GENOMIC DNA]</scope>
    <source>
        <strain evidence="12">DSM 27370</strain>
    </source>
</reference>
<dbReference type="PIRSF" id="PIRSF006603">
    <property type="entry name" value="DinF"/>
    <property type="match status" value="1"/>
</dbReference>
<feature type="transmembrane region" description="Helical" evidence="10">
    <location>
        <begin position="388"/>
        <end position="409"/>
    </location>
</feature>
<evidence type="ECO:0000256" key="4">
    <source>
        <dbReference type="ARBA" id="ARBA00022475"/>
    </source>
</evidence>
<feature type="transmembrane region" description="Helical" evidence="10">
    <location>
        <begin position="361"/>
        <end position="382"/>
    </location>
</feature>
<evidence type="ECO:0000256" key="6">
    <source>
        <dbReference type="ARBA" id="ARBA00022989"/>
    </source>
</evidence>
<evidence type="ECO:0000256" key="7">
    <source>
        <dbReference type="ARBA" id="ARBA00023065"/>
    </source>
</evidence>
<feature type="transmembrane region" description="Helical" evidence="10">
    <location>
        <begin position="211"/>
        <end position="237"/>
    </location>
</feature>
<evidence type="ECO:0000256" key="9">
    <source>
        <dbReference type="ARBA" id="ARBA00031636"/>
    </source>
</evidence>
<feature type="transmembrane region" description="Helical" evidence="10">
    <location>
        <begin position="64"/>
        <end position="82"/>
    </location>
</feature>
<evidence type="ECO:0000256" key="1">
    <source>
        <dbReference type="ARBA" id="ARBA00004651"/>
    </source>
</evidence>
<organism evidence="11 12">
    <name type="scientific">Dysgonomonas macrotermitis</name>
    <dbReference type="NCBI Taxonomy" id="1346286"/>
    <lineage>
        <taxon>Bacteria</taxon>
        <taxon>Pseudomonadati</taxon>
        <taxon>Bacteroidota</taxon>
        <taxon>Bacteroidia</taxon>
        <taxon>Bacteroidales</taxon>
        <taxon>Dysgonomonadaceae</taxon>
        <taxon>Dysgonomonas</taxon>
    </lineage>
</organism>
<evidence type="ECO:0000313" key="12">
    <source>
        <dbReference type="Proteomes" id="UP000184480"/>
    </source>
</evidence>
<keyword evidence="7" id="KW-0406">Ion transport</keyword>
<dbReference type="InterPro" id="IPR002528">
    <property type="entry name" value="MATE_fam"/>
</dbReference>
<keyword evidence="3" id="KW-0050">Antiport</keyword>
<keyword evidence="4" id="KW-1003">Cell membrane</keyword>
<feature type="transmembrane region" description="Helical" evidence="10">
    <location>
        <begin position="20"/>
        <end position="43"/>
    </location>
</feature>
<keyword evidence="2" id="KW-0813">Transport</keyword>
<evidence type="ECO:0000256" key="5">
    <source>
        <dbReference type="ARBA" id="ARBA00022692"/>
    </source>
</evidence>
<keyword evidence="12" id="KW-1185">Reference proteome</keyword>
<accession>A0A1M4SQE4</accession>
<dbReference type="PANTHER" id="PTHR43298">
    <property type="entry name" value="MULTIDRUG RESISTANCE PROTEIN NORM-RELATED"/>
    <property type="match status" value="1"/>
</dbReference>
<keyword evidence="5 10" id="KW-0812">Transmembrane</keyword>
<feature type="transmembrane region" description="Helical" evidence="10">
    <location>
        <begin position="292"/>
        <end position="310"/>
    </location>
</feature>
<protein>
    <recommendedName>
        <fullName evidence="9">Multidrug-efflux transporter</fullName>
    </recommendedName>
</protein>
<dbReference type="NCBIfam" id="TIGR00797">
    <property type="entry name" value="matE"/>
    <property type="match status" value="1"/>
</dbReference>
<dbReference type="Proteomes" id="UP000184480">
    <property type="component" value="Unassembled WGS sequence"/>
</dbReference>
<evidence type="ECO:0000256" key="3">
    <source>
        <dbReference type="ARBA" id="ARBA00022449"/>
    </source>
</evidence>
<dbReference type="EMBL" id="FQUC01000001">
    <property type="protein sequence ID" value="SHE34430.1"/>
    <property type="molecule type" value="Genomic_DNA"/>
</dbReference>
<dbReference type="CDD" id="cd13133">
    <property type="entry name" value="MATE_like_7"/>
    <property type="match status" value="1"/>
</dbReference>
<dbReference type="AlphaFoldDB" id="A0A1M4SQE4"/>
<evidence type="ECO:0000313" key="11">
    <source>
        <dbReference type="EMBL" id="SHE34430.1"/>
    </source>
</evidence>
<evidence type="ECO:0000256" key="10">
    <source>
        <dbReference type="SAM" id="Phobius"/>
    </source>
</evidence>
<feature type="transmembrane region" description="Helical" evidence="10">
    <location>
        <begin position="167"/>
        <end position="190"/>
    </location>
</feature>
<dbReference type="GO" id="GO:0042910">
    <property type="term" value="F:xenobiotic transmembrane transporter activity"/>
    <property type="evidence" value="ECO:0007669"/>
    <property type="project" value="InterPro"/>
</dbReference>
<keyword evidence="6 10" id="KW-1133">Transmembrane helix</keyword>
<evidence type="ECO:0000256" key="8">
    <source>
        <dbReference type="ARBA" id="ARBA00023136"/>
    </source>
</evidence>
<feature type="transmembrane region" description="Helical" evidence="10">
    <location>
        <begin position="137"/>
        <end position="155"/>
    </location>
</feature>
<evidence type="ECO:0000256" key="2">
    <source>
        <dbReference type="ARBA" id="ARBA00022448"/>
    </source>
</evidence>
<dbReference type="Pfam" id="PF01554">
    <property type="entry name" value="MatE"/>
    <property type="match status" value="2"/>
</dbReference>
<keyword evidence="8 10" id="KW-0472">Membrane</keyword>
<feature type="transmembrane region" description="Helical" evidence="10">
    <location>
        <begin position="257"/>
        <end position="280"/>
    </location>
</feature>
<proteinExistence type="predicted"/>
<name>A0A1M4SQE4_9BACT</name>
<gene>
    <name evidence="11" type="ORF">SAMN05444362_101124</name>
</gene>
<dbReference type="GO" id="GO:0015297">
    <property type="term" value="F:antiporter activity"/>
    <property type="evidence" value="ECO:0007669"/>
    <property type="project" value="UniProtKB-KW"/>
</dbReference>